<evidence type="ECO:0000256" key="1">
    <source>
        <dbReference type="PROSITE-ProRule" id="PRU00325"/>
    </source>
</evidence>
<sequence>MPAPGGSAHISLALAPALTPAGIDATPSFFSGFATQPLVLARGLLALGDITATRYFQYVPTTMRDPVLTANGDRLRAETFSACNGVYARLDLLAAGFDGGDIALGTTNVDLGPESREVLTAVRRAELLHVDVGGDGLTLATPVAHSVERPVNMPDRWVRALGNIAEIHRRLVPRITLDAAQARAFLTAVPAATATGRTVWLVPSREGVRIGSRPAPAAVSVAGLHRLSAAKRLLTHVTGLTVYGPEPGTPETGASAVVIELPSARLTLGLTAEPWRGHSGEGALLAALAADEVLADAELVSALLGFEPVLDVARLGRDTGLSEQRVRGAIAVLAASGRVGWDLADAAHFHRELPDDPGRVDRDQPRLVAARALAAAGRVEAARTDKAPGRSWVVRGAETGQDSVVREVEGELRCGCTWGLTHGSGRGPCKHILAVRIVTKELA</sequence>
<dbReference type="OrthoDB" id="7821105at2"/>
<reference evidence="3 4" key="1">
    <citation type="submission" date="2015-01" db="EMBL/GenBank/DDBJ databases">
        <title>Draft genome sequence of Leucobacter komagatae strain VKM ST2845.</title>
        <authorList>
            <person name="Karlyshev A.V."/>
            <person name="Kudryashova E.B."/>
        </authorList>
    </citation>
    <scope>NUCLEOTIDE SEQUENCE [LARGE SCALE GENOMIC DNA]</scope>
    <source>
        <strain evidence="3 4">VKM ST2845</strain>
    </source>
</reference>
<dbReference type="GO" id="GO:0008270">
    <property type="term" value="F:zinc ion binding"/>
    <property type="evidence" value="ECO:0007669"/>
    <property type="project" value="UniProtKB-KW"/>
</dbReference>
<feature type="domain" description="SWIM-type" evidence="2">
    <location>
        <begin position="406"/>
        <end position="440"/>
    </location>
</feature>
<proteinExistence type="predicted"/>
<accession>A0A0D0IMZ1</accession>
<gene>
    <name evidence="3" type="ORF">SD72_09435</name>
</gene>
<organism evidence="3 4">
    <name type="scientific">Leucobacter komagatae</name>
    <dbReference type="NCBI Taxonomy" id="55969"/>
    <lineage>
        <taxon>Bacteria</taxon>
        <taxon>Bacillati</taxon>
        <taxon>Actinomycetota</taxon>
        <taxon>Actinomycetes</taxon>
        <taxon>Micrococcales</taxon>
        <taxon>Microbacteriaceae</taxon>
        <taxon>Leucobacter</taxon>
    </lineage>
</organism>
<dbReference type="PROSITE" id="PS50966">
    <property type="entry name" value="ZF_SWIM"/>
    <property type="match status" value="1"/>
</dbReference>
<protein>
    <submittedName>
        <fullName evidence="3">Zinc finger SWIM domain protein</fullName>
    </submittedName>
</protein>
<name>A0A0D0IMZ1_9MICO</name>
<dbReference type="InterPro" id="IPR007527">
    <property type="entry name" value="Znf_SWIM"/>
</dbReference>
<keyword evidence="4" id="KW-1185">Reference proteome</keyword>
<dbReference type="AlphaFoldDB" id="A0A0D0IMZ1"/>
<dbReference type="Proteomes" id="UP000032120">
    <property type="component" value="Unassembled WGS sequence"/>
</dbReference>
<comment type="caution">
    <text evidence="3">The sequence shown here is derived from an EMBL/GenBank/DDBJ whole genome shotgun (WGS) entry which is preliminary data.</text>
</comment>
<keyword evidence="1" id="KW-0479">Metal-binding</keyword>
<evidence type="ECO:0000259" key="2">
    <source>
        <dbReference type="PROSITE" id="PS50966"/>
    </source>
</evidence>
<keyword evidence="1" id="KW-0863">Zinc-finger</keyword>
<evidence type="ECO:0000313" key="4">
    <source>
        <dbReference type="Proteomes" id="UP000032120"/>
    </source>
</evidence>
<evidence type="ECO:0000313" key="3">
    <source>
        <dbReference type="EMBL" id="KIP52462.1"/>
    </source>
</evidence>
<keyword evidence="1" id="KW-0862">Zinc</keyword>
<dbReference type="EMBL" id="JXSQ01000011">
    <property type="protein sequence ID" value="KIP52462.1"/>
    <property type="molecule type" value="Genomic_DNA"/>
</dbReference>